<dbReference type="FunFam" id="3.40.50.1380:FF:000001">
    <property type="entry name" value="Bifunctional purine biosynthesis protein PurH"/>
    <property type="match status" value="1"/>
</dbReference>
<evidence type="ECO:0000256" key="5">
    <source>
        <dbReference type="ARBA" id="ARBA00022755"/>
    </source>
</evidence>
<dbReference type="SUPFAM" id="SSF52335">
    <property type="entry name" value="Methylglyoxal synthase-like"/>
    <property type="match status" value="1"/>
</dbReference>
<sequence length="527" mass="60894">MELKKQIIKNALISVSNKKNIITFTKQLLKKKIKIFTTKNTKNFLKNNNIITNNISKITEYPEILNGKIKTLHPKIFGGILGNRGNDDLKYIKKYNITIIDLVVVNFYPFNTSEKNINIKKNIDIGGPALVRAAAKNYKNTIILVDVLDYDKILLEINNTKGVSIETRLKLAKKAFEYTSNYDYLIFKYFNKKIYNKKNINSKLPNKIYIKYYKKQNLKYGENPNQKAALYVKENKNDKFINSFEQLNGKKLSYNNFYDSHIAYECVNQFSNPSCVIIKHGNPCGASSSNDLVSAYLNAYNSDSISAFGGIIGFNKIITEKLIIKIIKKQFVELIIGPKITKEALNYIKTNNKIKLIICKNYNNNYSKIEFKNVNHYLLVQEKNLQNDQFKNWEVVTKKKPTELEIQYSLFCWKIAKFVKSNAIVYSNKFNIISIGSGQTNRVESVKIANLKYKNNKKKLKLKNQDIIMASDAFFPFRDSIDECIKNNHNISCIIQPGGSIRDKEVIKAADEYNICMIFTKNRIFKH</sequence>
<evidence type="ECO:0000313" key="13">
    <source>
        <dbReference type="Proteomes" id="UP000298603"/>
    </source>
</evidence>
<dbReference type="Proteomes" id="UP000298603">
    <property type="component" value="Chromosome"/>
</dbReference>
<evidence type="ECO:0000256" key="2">
    <source>
        <dbReference type="ARBA" id="ARBA00004954"/>
    </source>
</evidence>
<evidence type="ECO:0000256" key="7">
    <source>
        <dbReference type="ARBA" id="ARBA00023268"/>
    </source>
</evidence>
<dbReference type="InterPro" id="IPR024051">
    <property type="entry name" value="AICAR_Tfase_dup_dom_sf"/>
</dbReference>
<dbReference type="FunFam" id="3.40.140.20:FF:000001">
    <property type="entry name" value="Bifunctional purine biosynthesis protein PurH"/>
    <property type="match status" value="1"/>
</dbReference>
<dbReference type="PANTHER" id="PTHR11692:SF0">
    <property type="entry name" value="BIFUNCTIONAL PURINE BIOSYNTHESIS PROTEIN ATIC"/>
    <property type="match status" value="1"/>
</dbReference>
<organism evidence="12 13">
    <name type="scientific">Buchnera aphidicola</name>
    <name type="common">Therioaphis trifolii</name>
    <dbReference type="NCBI Taxonomy" id="1241884"/>
    <lineage>
        <taxon>Bacteria</taxon>
        <taxon>Pseudomonadati</taxon>
        <taxon>Pseudomonadota</taxon>
        <taxon>Gammaproteobacteria</taxon>
        <taxon>Enterobacterales</taxon>
        <taxon>Erwiniaceae</taxon>
        <taxon>Buchnera</taxon>
    </lineage>
</organism>
<keyword evidence="4 10" id="KW-0808">Transferase</keyword>
<comment type="catalytic activity">
    <reaction evidence="9 10">
        <text>IMP + H2O = 5-formamido-1-(5-phospho-D-ribosyl)imidazole-4-carboxamide</text>
        <dbReference type="Rhea" id="RHEA:18445"/>
        <dbReference type="ChEBI" id="CHEBI:15377"/>
        <dbReference type="ChEBI" id="CHEBI:58053"/>
        <dbReference type="ChEBI" id="CHEBI:58467"/>
        <dbReference type="EC" id="3.5.4.10"/>
    </reaction>
</comment>
<dbReference type="PANTHER" id="PTHR11692">
    <property type="entry name" value="BIFUNCTIONAL PURINE BIOSYNTHESIS PROTEIN PURH"/>
    <property type="match status" value="1"/>
</dbReference>
<protein>
    <recommendedName>
        <fullName evidence="10">Bifunctional purine biosynthesis protein PurH</fullName>
    </recommendedName>
    <domain>
        <recommendedName>
            <fullName evidence="10">Phosphoribosylaminoimidazolecarboxamide formyltransferase</fullName>
            <ecNumber evidence="10">2.1.2.3</ecNumber>
        </recommendedName>
        <alternativeName>
            <fullName evidence="10">AICAR transformylase</fullName>
        </alternativeName>
    </domain>
    <domain>
        <recommendedName>
            <fullName evidence="10">IMP cyclohydrolase</fullName>
            <ecNumber evidence="10">3.5.4.10</ecNumber>
        </recommendedName>
        <alternativeName>
            <fullName evidence="10">ATIC</fullName>
        </alternativeName>
        <alternativeName>
            <fullName evidence="10">IMP synthase</fullName>
        </alternativeName>
        <alternativeName>
            <fullName evidence="10">Inosinicase</fullName>
        </alternativeName>
    </domain>
</protein>
<dbReference type="PIRSF" id="PIRSF000414">
    <property type="entry name" value="AICARFT_IMPCHas"/>
    <property type="match status" value="1"/>
</dbReference>
<dbReference type="InterPro" id="IPR016193">
    <property type="entry name" value="Cytidine_deaminase-like"/>
</dbReference>
<keyword evidence="7 10" id="KW-0511">Multifunctional enzyme</keyword>
<dbReference type="SMART" id="SM00851">
    <property type="entry name" value="MGS"/>
    <property type="match status" value="1"/>
</dbReference>
<keyword evidence="5 10" id="KW-0658">Purine biosynthesis</keyword>
<feature type="domain" description="MGS-like" evidence="11">
    <location>
        <begin position="1"/>
        <end position="145"/>
    </location>
</feature>
<dbReference type="EMBL" id="CP032996">
    <property type="protein sequence ID" value="QCI27036.1"/>
    <property type="molecule type" value="Genomic_DNA"/>
</dbReference>
<dbReference type="GO" id="GO:0006189">
    <property type="term" value="P:'de novo' IMP biosynthetic process"/>
    <property type="evidence" value="ECO:0007669"/>
    <property type="project" value="UniProtKB-UniRule"/>
</dbReference>
<dbReference type="Gene3D" id="3.40.140.20">
    <property type="match status" value="2"/>
</dbReference>
<evidence type="ECO:0000256" key="6">
    <source>
        <dbReference type="ARBA" id="ARBA00022801"/>
    </source>
</evidence>
<evidence type="ECO:0000256" key="1">
    <source>
        <dbReference type="ARBA" id="ARBA00004844"/>
    </source>
</evidence>
<dbReference type="Pfam" id="PF02142">
    <property type="entry name" value="MGS"/>
    <property type="match status" value="1"/>
</dbReference>
<comment type="pathway">
    <text evidence="2 10">Purine metabolism; IMP biosynthesis via de novo pathway; 5-formamido-1-(5-phospho-D-ribosyl)imidazole-4-carboxamide from 5-amino-1-(5-phospho-D-ribosyl)imidazole-4-carboxamide (10-formyl THF route): step 1/1.</text>
</comment>
<dbReference type="RefSeq" id="WP_158349303.1">
    <property type="nucleotide sequence ID" value="NZ_CP032996.1"/>
</dbReference>
<proteinExistence type="inferred from homology"/>
<dbReference type="HAMAP" id="MF_00139">
    <property type="entry name" value="PurH"/>
    <property type="match status" value="1"/>
</dbReference>
<dbReference type="Gene3D" id="3.40.50.1380">
    <property type="entry name" value="Methylglyoxal synthase-like domain"/>
    <property type="match status" value="1"/>
</dbReference>
<evidence type="ECO:0000259" key="11">
    <source>
        <dbReference type="PROSITE" id="PS51855"/>
    </source>
</evidence>
<dbReference type="EC" id="2.1.2.3" evidence="10"/>
<dbReference type="InterPro" id="IPR036914">
    <property type="entry name" value="MGS-like_dom_sf"/>
</dbReference>
<dbReference type="PROSITE" id="PS51855">
    <property type="entry name" value="MGS"/>
    <property type="match status" value="1"/>
</dbReference>
<evidence type="ECO:0000256" key="8">
    <source>
        <dbReference type="ARBA" id="ARBA00050488"/>
    </source>
</evidence>
<evidence type="ECO:0000256" key="9">
    <source>
        <dbReference type="ARBA" id="ARBA00050687"/>
    </source>
</evidence>
<evidence type="ECO:0000313" key="12">
    <source>
        <dbReference type="EMBL" id="QCI27036.1"/>
    </source>
</evidence>
<comment type="catalytic activity">
    <reaction evidence="8 10">
        <text>(6R)-10-formyltetrahydrofolate + 5-amino-1-(5-phospho-beta-D-ribosyl)imidazole-4-carboxamide = 5-formamido-1-(5-phospho-D-ribosyl)imidazole-4-carboxamide + (6S)-5,6,7,8-tetrahydrofolate</text>
        <dbReference type="Rhea" id="RHEA:22192"/>
        <dbReference type="ChEBI" id="CHEBI:57453"/>
        <dbReference type="ChEBI" id="CHEBI:58467"/>
        <dbReference type="ChEBI" id="CHEBI:58475"/>
        <dbReference type="ChEBI" id="CHEBI:195366"/>
        <dbReference type="EC" id="2.1.2.3"/>
    </reaction>
</comment>
<evidence type="ECO:0000256" key="10">
    <source>
        <dbReference type="HAMAP-Rule" id="MF_00139"/>
    </source>
</evidence>
<dbReference type="SUPFAM" id="SSF53927">
    <property type="entry name" value="Cytidine deaminase-like"/>
    <property type="match status" value="1"/>
</dbReference>
<dbReference type="InterPro" id="IPR002695">
    <property type="entry name" value="PurH-like"/>
</dbReference>
<evidence type="ECO:0000256" key="4">
    <source>
        <dbReference type="ARBA" id="ARBA00022679"/>
    </source>
</evidence>
<dbReference type="NCBIfam" id="TIGR00355">
    <property type="entry name" value="purH"/>
    <property type="match status" value="1"/>
</dbReference>
<dbReference type="GO" id="GO:0003937">
    <property type="term" value="F:IMP cyclohydrolase activity"/>
    <property type="evidence" value="ECO:0007669"/>
    <property type="project" value="UniProtKB-UniRule"/>
</dbReference>
<dbReference type="Pfam" id="PF01808">
    <property type="entry name" value="AICARFT_IMPCHas"/>
    <property type="match status" value="1"/>
</dbReference>
<keyword evidence="6 10" id="KW-0378">Hydrolase</keyword>
<comment type="pathway">
    <text evidence="1 10">Purine metabolism; IMP biosynthesis via de novo pathway; IMP from 5-formamido-1-(5-phospho-D-ribosyl)imidazole-4-carboxamide: step 1/1.</text>
</comment>
<dbReference type="EC" id="3.5.4.10" evidence="10"/>
<gene>
    <name evidence="10 12" type="primary">purH</name>
    <name evidence="12" type="ORF">D9V81_00130</name>
</gene>
<dbReference type="UniPathway" id="UPA00074">
    <property type="reaction ID" value="UER00133"/>
</dbReference>
<name>A0A4D6YAM4_9GAMM</name>
<keyword evidence="13" id="KW-1185">Reference proteome</keyword>
<evidence type="ECO:0000256" key="3">
    <source>
        <dbReference type="ARBA" id="ARBA00007667"/>
    </source>
</evidence>
<dbReference type="NCBIfam" id="NF002049">
    <property type="entry name" value="PRK00881.1"/>
    <property type="match status" value="1"/>
</dbReference>
<dbReference type="GO" id="GO:0004643">
    <property type="term" value="F:phosphoribosylaminoimidazolecarboxamide formyltransferase activity"/>
    <property type="evidence" value="ECO:0007669"/>
    <property type="project" value="UniProtKB-UniRule"/>
</dbReference>
<accession>A0A4D6YAM4</accession>
<dbReference type="InterPro" id="IPR011607">
    <property type="entry name" value="MGS-like_dom"/>
</dbReference>
<reference evidence="12 13" key="1">
    <citation type="submission" date="2018-10" db="EMBL/GenBank/DDBJ databases">
        <title>Comparative functional genomics of the obligate endosymbiont Buchnera aphidicola.</title>
        <authorList>
            <person name="Chong R.A."/>
        </authorList>
    </citation>
    <scope>NUCLEOTIDE SEQUENCE [LARGE SCALE GENOMIC DNA]</scope>
    <source>
        <strain evidence="12 13">Tma</strain>
    </source>
</reference>
<dbReference type="AlphaFoldDB" id="A0A4D6YAM4"/>
<comment type="domain">
    <text evidence="10">The IMP cyclohydrolase activity resides in the N-terminal region.</text>
</comment>
<dbReference type="OrthoDB" id="9802065at2"/>
<dbReference type="GO" id="GO:0005829">
    <property type="term" value="C:cytosol"/>
    <property type="evidence" value="ECO:0007669"/>
    <property type="project" value="TreeGrafter"/>
</dbReference>
<comment type="similarity">
    <text evidence="3 10">Belongs to the PurH family.</text>
</comment>
<dbReference type="SMART" id="SM00798">
    <property type="entry name" value="AICARFT_IMPCHas"/>
    <property type="match status" value="1"/>
</dbReference>
<dbReference type="CDD" id="cd01421">
    <property type="entry name" value="IMPCH"/>
    <property type="match status" value="1"/>
</dbReference>